<accession>A2EPX6</accession>
<dbReference type="VEuPathDB" id="TrichDB:TVAGG3_0359500"/>
<dbReference type="EMBL" id="DS113452">
    <property type="protein sequence ID" value="EAY05314.1"/>
    <property type="molecule type" value="Genomic_DNA"/>
</dbReference>
<gene>
    <name evidence="2" type="ORF">TVAG_337060</name>
</gene>
<dbReference type="InterPro" id="IPR018845">
    <property type="entry name" value="Initiator-bd"/>
</dbReference>
<sequence>MLATPNFAQLQKCHMEYCQLDDMQLSTDPLVLQLSFPDQCEFLRLSAYFKFASDRNKRNMALNTFQKHIMLIQNFVCRGDYTDFDRGVACGVQFGPNYMLVNTERLKIFMGRSKSCLNGCFHKCGYYHSRILTEDNQILSEFSRKFGRQLPNPRRWCIRSNDPKIAAPSSDAQSESDLEIEPIDCVFNVSSLLNRKSESI</sequence>
<reference evidence="2" key="1">
    <citation type="submission" date="2006-10" db="EMBL/GenBank/DDBJ databases">
        <authorList>
            <person name="Amadeo P."/>
            <person name="Zhao Q."/>
            <person name="Wortman J."/>
            <person name="Fraser-Liggett C."/>
            <person name="Carlton J."/>
        </authorList>
    </citation>
    <scope>NUCLEOTIDE SEQUENCE</scope>
    <source>
        <strain evidence="2">G3</strain>
    </source>
</reference>
<name>A2EPX6_TRIV3</name>
<keyword evidence="3" id="KW-1185">Reference proteome</keyword>
<dbReference type="Pfam" id="PF10416">
    <property type="entry name" value="IBD"/>
    <property type="match status" value="1"/>
</dbReference>
<dbReference type="Proteomes" id="UP000001542">
    <property type="component" value="Unassembled WGS sequence"/>
</dbReference>
<reference evidence="2" key="2">
    <citation type="journal article" date="2007" name="Science">
        <title>Draft genome sequence of the sexually transmitted pathogen Trichomonas vaginalis.</title>
        <authorList>
            <person name="Carlton J.M."/>
            <person name="Hirt R.P."/>
            <person name="Silva J.C."/>
            <person name="Delcher A.L."/>
            <person name="Schatz M."/>
            <person name="Zhao Q."/>
            <person name="Wortman J.R."/>
            <person name="Bidwell S.L."/>
            <person name="Alsmark U.C.M."/>
            <person name="Besteiro S."/>
            <person name="Sicheritz-Ponten T."/>
            <person name="Noel C.J."/>
            <person name="Dacks J.B."/>
            <person name="Foster P.G."/>
            <person name="Simillion C."/>
            <person name="Van de Peer Y."/>
            <person name="Miranda-Saavedra D."/>
            <person name="Barton G.J."/>
            <person name="Westrop G.D."/>
            <person name="Mueller S."/>
            <person name="Dessi D."/>
            <person name="Fiori P.L."/>
            <person name="Ren Q."/>
            <person name="Paulsen I."/>
            <person name="Zhang H."/>
            <person name="Bastida-Corcuera F.D."/>
            <person name="Simoes-Barbosa A."/>
            <person name="Brown M.T."/>
            <person name="Hayes R.D."/>
            <person name="Mukherjee M."/>
            <person name="Okumura C.Y."/>
            <person name="Schneider R."/>
            <person name="Smith A.J."/>
            <person name="Vanacova S."/>
            <person name="Villalvazo M."/>
            <person name="Haas B.J."/>
            <person name="Pertea M."/>
            <person name="Feldblyum T.V."/>
            <person name="Utterback T.R."/>
            <person name="Shu C.L."/>
            <person name="Osoegawa K."/>
            <person name="de Jong P.J."/>
            <person name="Hrdy I."/>
            <person name="Horvathova L."/>
            <person name="Zubacova Z."/>
            <person name="Dolezal P."/>
            <person name="Malik S.B."/>
            <person name="Logsdon J.M. Jr."/>
            <person name="Henze K."/>
            <person name="Gupta A."/>
            <person name="Wang C.C."/>
            <person name="Dunne R.L."/>
            <person name="Upcroft J.A."/>
            <person name="Upcroft P."/>
            <person name="White O."/>
            <person name="Salzberg S.L."/>
            <person name="Tang P."/>
            <person name="Chiu C.-H."/>
            <person name="Lee Y.-S."/>
            <person name="Embley T.M."/>
            <person name="Coombs G.H."/>
            <person name="Mottram J.C."/>
            <person name="Tachezy J."/>
            <person name="Fraser-Liggett C.M."/>
            <person name="Johnson P.J."/>
        </authorList>
    </citation>
    <scope>NUCLEOTIDE SEQUENCE [LARGE SCALE GENOMIC DNA]</scope>
    <source>
        <strain evidence="2">G3</strain>
    </source>
</reference>
<evidence type="ECO:0000313" key="3">
    <source>
        <dbReference type="Proteomes" id="UP000001542"/>
    </source>
</evidence>
<dbReference type="KEGG" id="tva:4763180"/>
<evidence type="ECO:0000259" key="1">
    <source>
        <dbReference type="Pfam" id="PF10416"/>
    </source>
</evidence>
<proteinExistence type="predicted"/>
<dbReference type="VEuPathDB" id="TrichDB:TVAG_337060"/>
<evidence type="ECO:0000313" key="2">
    <source>
        <dbReference type="EMBL" id="EAY05314.1"/>
    </source>
</evidence>
<dbReference type="RefSeq" id="XP_001317537.1">
    <property type="nucleotide sequence ID" value="XM_001317502.1"/>
</dbReference>
<dbReference type="InParanoid" id="A2EPX6"/>
<dbReference type="AlphaFoldDB" id="A2EPX6"/>
<feature type="domain" description="Initiator binding" evidence="1">
    <location>
        <begin position="38"/>
        <end position="162"/>
    </location>
</feature>
<protein>
    <recommendedName>
        <fullName evidence="1">Initiator binding domain-containing protein</fullName>
    </recommendedName>
</protein>
<organism evidence="2 3">
    <name type="scientific">Trichomonas vaginalis (strain ATCC PRA-98 / G3)</name>
    <dbReference type="NCBI Taxonomy" id="412133"/>
    <lineage>
        <taxon>Eukaryota</taxon>
        <taxon>Metamonada</taxon>
        <taxon>Parabasalia</taxon>
        <taxon>Trichomonadida</taxon>
        <taxon>Trichomonadidae</taxon>
        <taxon>Trichomonas</taxon>
    </lineage>
</organism>